<dbReference type="PANTHER" id="PTHR35011:SF2">
    <property type="entry name" value="2,3-DIKETO-L-GULONATE TRAP TRANSPORTER SMALL PERMEASE PROTEIN YIAM"/>
    <property type="match status" value="1"/>
</dbReference>
<dbReference type="Pfam" id="PF04290">
    <property type="entry name" value="DctQ"/>
    <property type="match status" value="1"/>
</dbReference>
<protein>
    <submittedName>
        <fullName evidence="11">Inner membrane transport protein</fullName>
    </submittedName>
</protein>
<evidence type="ECO:0000256" key="4">
    <source>
        <dbReference type="ARBA" id="ARBA00022519"/>
    </source>
</evidence>
<name>W4Q1W9_9BACI</name>
<evidence type="ECO:0000256" key="2">
    <source>
        <dbReference type="ARBA" id="ARBA00022448"/>
    </source>
</evidence>
<dbReference type="EMBL" id="BAUT01000016">
    <property type="protein sequence ID" value="GAE25962.1"/>
    <property type="molecule type" value="Genomic_DNA"/>
</dbReference>
<proteinExistence type="inferred from homology"/>
<feature type="transmembrane region" description="Helical" evidence="9">
    <location>
        <begin position="130"/>
        <end position="151"/>
    </location>
</feature>
<gene>
    <name evidence="11" type="ORF">JCM9140_1987</name>
</gene>
<accession>W4Q1W9</accession>
<dbReference type="STRING" id="1236970.JCM9140_1987"/>
<evidence type="ECO:0000256" key="8">
    <source>
        <dbReference type="ARBA" id="ARBA00038436"/>
    </source>
</evidence>
<keyword evidence="12" id="KW-1185">Reference proteome</keyword>
<keyword evidence="4" id="KW-0997">Cell inner membrane</keyword>
<dbReference type="RefSeq" id="WP_052002152.1">
    <property type="nucleotide sequence ID" value="NZ_BAUT01000016.1"/>
</dbReference>
<organism evidence="11 12">
    <name type="scientific">Halalkalibacter wakoensis JCM 9140</name>
    <dbReference type="NCBI Taxonomy" id="1236970"/>
    <lineage>
        <taxon>Bacteria</taxon>
        <taxon>Bacillati</taxon>
        <taxon>Bacillota</taxon>
        <taxon>Bacilli</taxon>
        <taxon>Bacillales</taxon>
        <taxon>Bacillaceae</taxon>
        <taxon>Halalkalibacter</taxon>
    </lineage>
</organism>
<keyword evidence="6 9" id="KW-1133">Transmembrane helix</keyword>
<evidence type="ECO:0000256" key="3">
    <source>
        <dbReference type="ARBA" id="ARBA00022475"/>
    </source>
</evidence>
<evidence type="ECO:0000256" key="9">
    <source>
        <dbReference type="SAM" id="Phobius"/>
    </source>
</evidence>
<evidence type="ECO:0000313" key="11">
    <source>
        <dbReference type="EMBL" id="GAE25962.1"/>
    </source>
</evidence>
<dbReference type="AlphaFoldDB" id="W4Q1W9"/>
<comment type="caution">
    <text evidence="11">The sequence shown here is derived from an EMBL/GenBank/DDBJ whole genome shotgun (WGS) entry which is preliminary data.</text>
</comment>
<sequence length="169" mass="18854">MKRIVSAIDQLNSWVFHLIAVIFGLVALLTIYQVFARYVLSSPLIWSEAIVRYSMIWIVLLGTAIALRKGLLISVEAVLYLVPKKIKRVMEMVIVVINIIFLVLLIKFGFDIMGNLANQTTGSLDIPVTWIYAAIPAGSILAILNCIAVFYELLTKKEAGEQDGTTFIH</sequence>
<evidence type="ECO:0000256" key="5">
    <source>
        <dbReference type="ARBA" id="ARBA00022692"/>
    </source>
</evidence>
<keyword evidence="3" id="KW-1003">Cell membrane</keyword>
<comment type="similarity">
    <text evidence="8">Belongs to the TRAP transporter small permease family.</text>
</comment>
<dbReference type="Proteomes" id="UP000018890">
    <property type="component" value="Unassembled WGS sequence"/>
</dbReference>
<feature type="transmembrane region" description="Helical" evidence="9">
    <location>
        <begin position="55"/>
        <end position="82"/>
    </location>
</feature>
<evidence type="ECO:0000256" key="6">
    <source>
        <dbReference type="ARBA" id="ARBA00022989"/>
    </source>
</evidence>
<evidence type="ECO:0000256" key="7">
    <source>
        <dbReference type="ARBA" id="ARBA00023136"/>
    </source>
</evidence>
<feature type="transmembrane region" description="Helical" evidence="9">
    <location>
        <begin position="89"/>
        <end position="110"/>
    </location>
</feature>
<keyword evidence="7 9" id="KW-0472">Membrane</keyword>
<evidence type="ECO:0000256" key="1">
    <source>
        <dbReference type="ARBA" id="ARBA00004429"/>
    </source>
</evidence>
<dbReference type="GO" id="GO:0015740">
    <property type="term" value="P:C4-dicarboxylate transport"/>
    <property type="evidence" value="ECO:0007669"/>
    <property type="project" value="TreeGrafter"/>
</dbReference>
<keyword evidence="2" id="KW-0813">Transport</keyword>
<dbReference type="PANTHER" id="PTHR35011">
    <property type="entry name" value="2,3-DIKETO-L-GULONATE TRAP TRANSPORTER SMALL PERMEASE PROTEIN YIAM"/>
    <property type="match status" value="1"/>
</dbReference>
<keyword evidence="5 9" id="KW-0812">Transmembrane</keyword>
<dbReference type="GO" id="GO:0022857">
    <property type="term" value="F:transmembrane transporter activity"/>
    <property type="evidence" value="ECO:0007669"/>
    <property type="project" value="TreeGrafter"/>
</dbReference>
<dbReference type="InterPro" id="IPR055348">
    <property type="entry name" value="DctQ"/>
</dbReference>
<dbReference type="InterPro" id="IPR007387">
    <property type="entry name" value="TRAP_DctQ"/>
</dbReference>
<evidence type="ECO:0000259" key="10">
    <source>
        <dbReference type="Pfam" id="PF04290"/>
    </source>
</evidence>
<feature type="transmembrane region" description="Helical" evidence="9">
    <location>
        <begin position="12"/>
        <end position="35"/>
    </location>
</feature>
<evidence type="ECO:0000313" key="12">
    <source>
        <dbReference type="Proteomes" id="UP000018890"/>
    </source>
</evidence>
<reference evidence="11" key="1">
    <citation type="journal article" date="2014" name="Genome Announc.">
        <title>Draft Genome Sequences of Three Alkaliphilic Bacillus Strains, Bacillus wakoensis JCM 9140T, Bacillus akibai JCM 9157T, and Bacillus hemicellulosilyticus JCM 9152T.</title>
        <authorList>
            <person name="Yuki M."/>
            <person name="Oshima K."/>
            <person name="Suda W."/>
            <person name="Oshida Y."/>
            <person name="Kitamura K."/>
            <person name="Iida T."/>
            <person name="Hattori M."/>
            <person name="Ohkuma M."/>
        </authorList>
    </citation>
    <scope>NUCLEOTIDE SEQUENCE [LARGE SCALE GENOMIC DNA]</scope>
    <source>
        <strain evidence="11">JCM 9140</strain>
    </source>
</reference>
<comment type="subcellular location">
    <subcellularLocation>
        <location evidence="1">Cell inner membrane</location>
        <topology evidence="1">Multi-pass membrane protein</topology>
    </subcellularLocation>
</comment>
<feature type="domain" description="Tripartite ATP-independent periplasmic transporters DctQ component" evidence="10">
    <location>
        <begin position="27"/>
        <end position="155"/>
    </location>
</feature>
<dbReference type="GO" id="GO:0005886">
    <property type="term" value="C:plasma membrane"/>
    <property type="evidence" value="ECO:0007669"/>
    <property type="project" value="UniProtKB-SubCell"/>
</dbReference>